<dbReference type="GO" id="GO:0046872">
    <property type="term" value="F:metal ion binding"/>
    <property type="evidence" value="ECO:0007669"/>
    <property type="project" value="UniProtKB-UniRule"/>
</dbReference>
<evidence type="ECO:0000256" key="18">
    <source>
        <dbReference type="PIRSR" id="PIRSR038885-1"/>
    </source>
</evidence>
<feature type="binding site" description="axial binding residue" evidence="19">
    <location>
        <position position="200"/>
    </location>
    <ligand>
        <name>heme b</name>
        <dbReference type="ChEBI" id="CHEBI:60344"/>
        <label>b566</label>
    </ligand>
    <ligandPart>
        <name>Fe</name>
        <dbReference type="ChEBI" id="CHEBI:18248"/>
    </ligandPart>
</feature>
<feature type="transmembrane region" description="Helical" evidence="20">
    <location>
        <begin position="81"/>
        <end position="102"/>
    </location>
</feature>
<dbReference type="GO" id="GO:0008121">
    <property type="term" value="F:quinol-cytochrome-c reductase activity"/>
    <property type="evidence" value="ECO:0007669"/>
    <property type="project" value="InterPro"/>
</dbReference>
<comment type="cofactor">
    <cofactor evidence="20">
        <name>heme b</name>
        <dbReference type="ChEBI" id="CHEBI:60344"/>
    </cofactor>
    <text evidence="20">Binds 2 heme groups non-covalently.</text>
</comment>
<dbReference type="InterPro" id="IPR048260">
    <property type="entry name" value="Cytochrome_b_C_euk/bac"/>
</dbReference>
<reference evidence="23" key="1">
    <citation type="journal article" date="2014" name="Mitochondrial DNA">
        <title>The complete mitochondrial genome of the Byasa alcinous (Lepidoptera: Papilionidae: Papilioninae).</title>
        <authorList>
            <person name="Chen Y."/>
            <person name="Gan S."/>
            <person name="Wang Y."/>
            <person name="Wang Y."/>
            <person name="Zuo N."/>
            <person name="Hao J."/>
        </authorList>
    </citation>
    <scope>NUCLEOTIDE SEQUENCE</scope>
</reference>
<evidence type="ECO:0000256" key="14">
    <source>
        <dbReference type="ARBA" id="ARBA00023075"/>
    </source>
</evidence>
<dbReference type="InterPro" id="IPR005798">
    <property type="entry name" value="Cyt_b/b6_C"/>
</dbReference>
<evidence type="ECO:0000256" key="11">
    <source>
        <dbReference type="ARBA" id="ARBA00022982"/>
    </source>
</evidence>
<accession>A0A0U1WJS6</accession>
<evidence type="ECO:0000256" key="5">
    <source>
        <dbReference type="ARBA" id="ARBA00022448"/>
    </source>
</evidence>
<dbReference type="SUPFAM" id="SSF81648">
    <property type="entry name" value="a domain/subunit of cytochrome bc1 complex (Ubiquinol-cytochrome c reductase)"/>
    <property type="match status" value="1"/>
</dbReference>
<sequence length="382" mass="44376">MSNKFFMLRKSHPLIKIINNSLIDLPTPSNISSWWNFGSLLALCLIIQIITGLFLSMYYIANIELAFYSVNYICRNVNYGWMIRTLHANGASLFFICIYIHIGRGIYYESFNFFYTWMMGIIILFLLMATAFMGYVLPWGQMSFWGATVITNLLSAIPYLGNTLVNWIWGGFAIDNATLTRFYSFHFLFPFIILMLTMIHLLFLHQTGSNNPLGLNSNIDKIPFHPYFTFKDLIGFILLIFFLSILILYNPYLLGDPDNFIPANPLVTPIHIQPEWYFLFAYAILRSIPNKLGGVIALIMSILILSILPFTFMKKMQGLQFYPLNQILFWIMIVTICLLTWIGARPVEDPYIFTGQLLSILYFSYFIINPLISKYWDNLIFN</sequence>
<dbReference type="InterPro" id="IPR027387">
    <property type="entry name" value="Cytb/b6-like_sf"/>
</dbReference>
<evidence type="ECO:0000256" key="13">
    <source>
        <dbReference type="ARBA" id="ARBA00023004"/>
    </source>
</evidence>
<keyword evidence="13 19" id="KW-0408">Iron</keyword>
<dbReference type="PANTHER" id="PTHR19271:SF16">
    <property type="entry name" value="CYTOCHROME B"/>
    <property type="match status" value="1"/>
</dbReference>
<keyword evidence="12 20" id="KW-1133">Transmembrane helix</keyword>
<dbReference type="Gene3D" id="1.20.810.10">
    <property type="entry name" value="Cytochrome Bc1 Complex, Chain C"/>
    <property type="match status" value="1"/>
</dbReference>
<dbReference type="InterPro" id="IPR048259">
    <property type="entry name" value="Cytochrome_b_N_euk/bac"/>
</dbReference>
<keyword evidence="16 20" id="KW-0472">Membrane</keyword>
<feature type="domain" description="Cytochrome b/b6 N-terminal region profile" evidence="21">
    <location>
        <begin position="1"/>
        <end position="213"/>
    </location>
</feature>
<evidence type="ECO:0000256" key="2">
    <source>
        <dbReference type="ARBA" id="ARBA00004448"/>
    </source>
</evidence>
<dbReference type="PROSITE" id="PS51002">
    <property type="entry name" value="CYTB_NTER"/>
    <property type="match status" value="1"/>
</dbReference>
<feature type="binding site" description="axial binding residue" evidence="19">
    <location>
        <position position="101"/>
    </location>
    <ligand>
        <name>heme b</name>
        <dbReference type="ChEBI" id="CHEBI:60344"/>
        <label>b566</label>
    </ligand>
    <ligandPart>
        <name>Fe</name>
        <dbReference type="ChEBI" id="CHEBI:18248"/>
    </ligandPart>
</feature>
<reference evidence="23" key="2">
    <citation type="submission" date="2014-03" db="EMBL/GenBank/DDBJ databases">
        <authorList>
            <person name="Liu L."/>
            <person name="Yang H."/>
            <person name="Zhao H."/>
            <person name="Sun J."/>
        </authorList>
    </citation>
    <scope>NUCLEOTIDE SEQUENCE</scope>
</reference>
<proteinExistence type="inferred from homology"/>
<dbReference type="InterPro" id="IPR005797">
    <property type="entry name" value="Cyt_b/b6_N"/>
</dbReference>
<dbReference type="AlphaFoldDB" id="A0A0U1WJS6"/>
<evidence type="ECO:0000256" key="4">
    <source>
        <dbReference type="ARBA" id="ARBA00013531"/>
    </source>
</evidence>
<dbReference type="InterPro" id="IPR030689">
    <property type="entry name" value="Cytochrome_b"/>
</dbReference>
<dbReference type="InterPro" id="IPR036150">
    <property type="entry name" value="Cyt_b/b6_C_sf"/>
</dbReference>
<feature type="transmembrane region" description="Helical" evidence="20">
    <location>
        <begin position="324"/>
        <end position="344"/>
    </location>
</feature>
<dbReference type="SUPFAM" id="SSF81342">
    <property type="entry name" value="Transmembrane di-heme cytochromes"/>
    <property type="match status" value="1"/>
</dbReference>
<keyword evidence="8 20" id="KW-0812">Transmembrane</keyword>
<geneLocation type="mitochondrion" evidence="23"/>
<feature type="domain" description="Cytochrome b/b6 C-terminal region profile" evidence="22">
    <location>
        <begin position="214"/>
        <end position="382"/>
    </location>
</feature>
<dbReference type="GO" id="GO:0005743">
    <property type="term" value="C:mitochondrial inner membrane"/>
    <property type="evidence" value="ECO:0007669"/>
    <property type="project" value="UniProtKB-SubCell"/>
</dbReference>
<dbReference type="RefSeq" id="YP_009048690.1">
    <property type="nucleotide sequence ID" value="NC_024564.1"/>
</dbReference>
<comment type="function">
    <text evidence="1 20">Component of the ubiquinol-cytochrome c reductase complex (complex III or cytochrome b-c1 complex) that is part of the mitochondrial respiratory chain. The b-c1 complex mediates electron transfer from ubiquinol to cytochrome c. Contributes to the generation of a proton gradient across the mitochondrial membrane that is then used for ATP synthesis.</text>
</comment>
<feature type="transmembrane region" description="Helical" evidence="20">
    <location>
        <begin position="291"/>
        <end position="312"/>
    </location>
</feature>
<feature type="transmembrane region" description="Helical" evidence="20">
    <location>
        <begin position="114"/>
        <end position="136"/>
    </location>
</feature>
<keyword evidence="11 20" id="KW-0249">Electron transport</keyword>
<dbReference type="PIRSF" id="PIRSF038885">
    <property type="entry name" value="COB"/>
    <property type="match status" value="1"/>
</dbReference>
<name>A0A0U1WJS6_BYAAL</name>
<evidence type="ECO:0000256" key="10">
    <source>
        <dbReference type="ARBA" id="ARBA00022792"/>
    </source>
</evidence>
<feature type="transmembrane region" description="Helical" evidence="20">
    <location>
        <begin position="233"/>
        <end position="254"/>
    </location>
</feature>
<dbReference type="CDD" id="cd00284">
    <property type="entry name" value="Cytochrome_b_N"/>
    <property type="match status" value="1"/>
</dbReference>
<evidence type="ECO:0000256" key="19">
    <source>
        <dbReference type="PIRSR" id="PIRSR038885-2"/>
    </source>
</evidence>
<comment type="subcellular location">
    <subcellularLocation>
        <location evidence="2">Mitochondrion inner membrane</location>
        <topology evidence="2">Multi-pass membrane protein</topology>
    </subcellularLocation>
</comment>
<evidence type="ECO:0000256" key="8">
    <source>
        <dbReference type="ARBA" id="ARBA00022692"/>
    </source>
</evidence>
<dbReference type="GeneID" id="19908788"/>
<evidence type="ECO:0000256" key="6">
    <source>
        <dbReference type="ARBA" id="ARBA00022617"/>
    </source>
</evidence>
<dbReference type="GO" id="GO:0016491">
    <property type="term" value="F:oxidoreductase activity"/>
    <property type="evidence" value="ECO:0007669"/>
    <property type="project" value="UniProtKB-UniRule"/>
</dbReference>
<evidence type="ECO:0000256" key="20">
    <source>
        <dbReference type="RuleBase" id="RU362117"/>
    </source>
</evidence>
<evidence type="ECO:0000259" key="21">
    <source>
        <dbReference type="PROSITE" id="PS51002"/>
    </source>
</evidence>
<feature type="transmembrane region" description="Helical" evidence="20">
    <location>
        <begin position="350"/>
        <end position="368"/>
    </location>
</feature>
<evidence type="ECO:0000256" key="1">
    <source>
        <dbReference type="ARBA" id="ARBA00002566"/>
    </source>
</evidence>
<comment type="similarity">
    <text evidence="17 20">Belongs to the cytochrome b family.</text>
</comment>
<dbReference type="Pfam" id="PF00032">
    <property type="entry name" value="Cytochrom_B_C"/>
    <property type="match status" value="1"/>
</dbReference>
<feature type="transmembrane region" description="Helical" evidence="20">
    <location>
        <begin position="142"/>
        <end position="161"/>
    </location>
</feature>
<feature type="binding site" description="axial binding residue" evidence="19">
    <location>
        <position position="186"/>
    </location>
    <ligand>
        <name>heme b</name>
        <dbReference type="ChEBI" id="CHEBI:60344"/>
        <label>b562</label>
    </ligand>
    <ligandPart>
        <name>Fe</name>
        <dbReference type="ChEBI" id="CHEBI:18248"/>
    </ligandPart>
</feature>
<gene>
    <name evidence="23" type="primary">CYTB</name>
</gene>
<dbReference type="GO" id="GO:0045275">
    <property type="term" value="C:respiratory chain complex III"/>
    <property type="evidence" value="ECO:0007669"/>
    <property type="project" value="InterPro"/>
</dbReference>
<feature type="transmembrane region" description="Helical" evidence="20">
    <location>
        <begin position="40"/>
        <end position="61"/>
    </location>
</feature>
<keyword evidence="7 20" id="KW-0679">Respiratory chain</keyword>
<feature type="binding site" evidence="18">
    <location>
        <position position="205"/>
    </location>
    <ligand>
        <name>a ubiquinone</name>
        <dbReference type="ChEBI" id="CHEBI:16389"/>
    </ligand>
</feature>
<evidence type="ECO:0000313" key="23">
    <source>
        <dbReference type="EMBL" id="AHZ89285.1"/>
    </source>
</evidence>
<dbReference type="PROSITE" id="PS51003">
    <property type="entry name" value="CYTB_CTER"/>
    <property type="match status" value="1"/>
</dbReference>
<keyword evidence="9 19" id="KW-0479">Metal-binding</keyword>
<evidence type="ECO:0000256" key="12">
    <source>
        <dbReference type="ARBA" id="ARBA00022989"/>
    </source>
</evidence>
<keyword evidence="15 20" id="KW-0496">Mitochondrion</keyword>
<feature type="transmembrane region" description="Helical" evidence="20">
    <location>
        <begin position="182"/>
        <end position="203"/>
    </location>
</feature>
<evidence type="ECO:0000256" key="16">
    <source>
        <dbReference type="ARBA" id="ARBA00023136"/>
    </source>
</evidence>
<evidence type="ECO:0000256" key="7">
    <source>
        <dbReference type="ARBA" id="ARBA00022660"/>
    </source>
</evidence>
<comment type="subunit">
    <text evidence="3">The main subunits of complex b-c1 are: cytochrome b, cytochrome c1 and the Rieske protein.</text>
</comment>
<keyword evidence="14" id="KW-0830">Ubiquinone</keyword>
<evidence type="ECO:0000256" key="17">
    <source>
        <dbReference type="ARBA" id="ARBA00061233"/>
    </source>
</evidence>
<evidence type="ECO:0000259" key="22">
    <source>
        <dbReference type="PROSITE" id="PS51003"/>
    </source>
</evidence>
<dbReference type="PANTHER" id="PTHR19271">
    <property type="entry name" value="CYTOCHROME B"/>
    <property type="match status" value="1"/>
</dbReference>
<feature type="binding site" description="axial binding residue" evidence="19">
    <location>
        <position position="87"/>
    </location>
    <ligand>
        <name>heme b</name>
        <dbReference type="ChEBI" id="CHEBI:60344"/>
        <label>b562</label>
    </ligand>
    <ligandPart>
        <name>Fe</name>
        <dbReference type="ChEBI" id="CHEBI:18248"/>
    </ligandPart>
</feature>
<evidence type="ECO:0000256" key="9">
    <source>
        <dbReference type="ARBA" id="ARBA00022723"/>
    </source>
</evidence>
<comment type="cofactor">
    <cofactor evidence="19">
        <name>heme</name>
        <dbReference type="ChEBI" id="CHEBI:30413"/>
    </cofactor>
    <text evidence="19">Binds 2 heme groups non-covalently.</text>
</comment>
<evidence type="ECO:0000256" key="3">
    <source>
        <dbReference type="ARBA" id="ARBA00011649"/>
    </source>
</evidence>
<keyword evidence="5 20" id="KW-0813">Transport</keyword>
<dbReference type="GO" id="GO:0006122">
    <property type="term" value="P:mitochondrial electron transport, ubiquinol to cytochrome c"/>
    <property type="evidence" value="ECO:0007669"/>
    <property type="project" value="TreeGrafter"/>
</dbReference>
<dbReference type="FunFam" id="1.20.810.10:FF:000002">
    <property type="entry name" value="Cytochrome b"/>
    <property type="match status" value="1"/>
</dbReference>
<dbReference type="CTD" id="4519"/>
<dbReference type="InterPro" id="IPR016174">
    <property type="entry name" value="Di-haem_cyt_TM"/>
</dbReference>
<organism evidence="23">
    <name type="scientific">Byasa alcinous</name>
    <name type="common">Chinese windmill</name>
    <name type="synonym">Atrophaneura alcinous</name>
    <dbReference type="NCBI Taxonomy" id="85299"/>
    <lineage>
        <taxon>Eukaryota</taxon>
        <taxon>Metazoa</taxon>
        <taxon>Ecdysozoa</taxon>
        <taxon>Arthropoda</taxon>
        <taxon>Hexapoda</taxon>
        <taxon>Insecta</taxon>
        <taxon>Pterygota</taxon>
        <taxon>Neoptera</taxon>
        <taxon>Endopterygota</taxon>
        <taxon>Lepidoptera</taxon>
        <taxon>Glossata</taxon>
        <taxon>Ditrysia</taxon>
        <taxon>Papilionoidea</taxon>
        <taxon>Papilionidae</taxon>
        <taxon>Papilioninae</taxon>
        <taxon>Byasa</taxon>
    </lineage>
</organism>
<protein>
    <recommendedName>
        <fullName evidence="4 20">Cytochrome b</fullName>
    </recommendedName>
</protein>
<dbReference type="EMBL" id="KJ540880">
    <property type="protein sequence ID" value="AHZ89285.1"/>
    <property type="molecule type" value="Genomic_DNA"/>
</dbReference>
<evidence type="ECO:0000256" key="15">
    <source>
        <dbReference type="ARBA" id="ARBA00023128"/>
    </source>
</evidence>
<keyword evidence="10" id="KW-0999">Mitochondrion inner membrane</keyword>
<dbReference type="Pfam" id="PF00033">
    <property type="entry name" value="Cytochrome_B"/>
    <property type="match status" value="1"/>
</dbReference>
<keyword evidence="6 19" id="KW-0349">Heme</keyword>
<dbReference type="CDD" id="cd00290">
    <property type="entry name" value="cytochrome_b_C"/>
    <property type="match status" value="1"/>
</dbReference>